<sequence>MAATNGYSGHKGILDCYVYYFNRSYETLEGTKLRWVCSHEGCVVPILTDINMVIKKEPRIHAHCPPDAAERAADIAKAKGKKIAKETNEKTSAVVDKVRIEVPVSVLGQLPSKSALSQQVRRTRVQVIQPPPNPQALYNLVIPARFANIMKRG</sequence>
<name>A0A914CN55_9BILA</name>
<dbReference type="AlphaFoldDB" id="A0A914CN55"/>
<protein>
    <submittedName>
        <fullName evidence="2">FLYWCH-type domain-containing protein</fullName>
    </submittedName>
</protein>
<reference evidence="2" key="1">
    <citation type="submission" date="2022-11" db="UniProtKB">
        <authorList>
            <consortium name="WormBaseParasite"/>
        </authorList>
    </citation>
    <scope>IDENTIFICATION</scope>
</reference>
<organism evidence="1 2">
    <name type="scientific">Acrobeloides nanus</name>
    <dbReference type="NCBI Taxonomy" id="290746"/>
    <lineage>
        <taxon>Eukaryota</taxon>
        <taxon>Metazoa</taxon>
        <taxon>Ecdysozoa</taxon>
        <taxon>Nematoda</taxon>
        <taxon>Chromadorea</taxon>
        <taxon>Rhabditida</taxon>
        <taxon>Tylenchina</taxon>
        <taxon>Cephalobomorpha</taxon>
        <taxon>Cephaloboidea</taxon>
        <taxon>Cephalobidae</taxon>
        <taxon>Acrobeloides</taxon>
    </lineage>
</organism>
<keyword evidence="1" id="KW-1185">Reference proteome</keyword>
<dbReference type="WBParaSite" id="ACRNAN_scaffold12597.g7167.t1">
    <property type="protein sequence ID" value="ACRNAN_scaffold12597.g7167.t1"/>
    <property type="gene ID" value="ACRNAN_scaffold12597.g7167"/>
</dbReference>
<dbReference type="Proteomes" id="UP000887540">
    <property type="component" value="Unplaced"/>
</dbReference>
<proteinExistence type="predicted"/>
<evidence type="ECO:0000313" key="1">
    <source>
        <dbReference type="Proteomes" id="UP000887540"/>
    </source>
</evidence>
<evidence type="ECO:0000313" key="2">
    <source>
        <dbReference type="WBParaSite" id="ACRNAN_scaffold12597.g7167.t1"/>
    </source>
</evidence>
<accession>A0A914CN55</accession>